<feature type="domain" description="HTH asnC-type" evidence="4">
    <location>
        <begin position="3"/>
        <end position="66"/>
    </location>
</feature>
<dbReference type="GO" id="GO:0043565">
    <property type="term" value="F:sequence-specific DNA binding"/>
    <property type="evidence" value="ECO:0007669"/>
    <property type="project" value="InterPro"/>
</dbReference>
<organism evidence="5 6">
    <name type="scientific">Pacificispira spongiicola</name>
    <dbReference type="NCBI Taxonomy" id="2729598"/>
    <lineage>
        <taxon>Bacteria</taxon>
        <taxon>Pseudomonadati</taxon>
        <taxon>Pseudomonadota</taxon>
        <taxon>Alphaproteobacteria</taxon>
        <taxon>Rhodospirillales</taxon>
        <taxon>Rhodospirillaceae</taxon>
        <taxon>Pacificispira</taxon>
    </lineage>
</organism>
<dbReference type="Pfam" id="PF13412">
    <property type="entry name" value="HTH_24"/>
    <property type="match status" value="1"/>
</dbReference>
<reference evidence="5 6" key="1">
    <citation type="submission" date="2020-04" db="EMBL/GenBank/DDBJ databases">
        <title>Rhodospirillaceae bacterium KN72 isolated from deep sea.</title>
        <authorList>
            <person name="Zhang D.-C."/>
        </authorList>
    </citation>
    <scope>NUCLEOTIDE SEQUENCE [LARGE SCALE GENOMIC DNA]</scope>
    <source>
        <strain evidence="5 6">KN72</strain>
    </source>
</reference>
<dbReference type="CDD" id="cd00090">
    <property type="entry name" value="HTH_ARSR"/>
    <property type="match status" value="1"/>
</dbReference>
<evidence type="ECO:0000313" key="6">
    <source>
        <dbReference type="Proteomes" id="UP000539372"/>
    </source>
</evidence>
<keyword evidence="6" id="KW-1185">Reference proteome</keyword>
<accession>A0A7Y0DZ92</accession>
<keyword evidence="1" id="KW-0805">Transcription regulation</keyword>
<dbReference type="InterPro" id="IPR000485">
    <property type="entry name" value="AsnC-type_HTH_dom"/>
</dbReference>
<dbReference type="InterPro" id="IPR019888">
    <property type="entry name" value="Tscrpt_reg_AsnC-like"/>
</dbReference>
<dbReference type="Gene3D" id="3.30.70.920">
    <property type="match status" value="1"/>
</dbReference>
<dbReference type="InterPro" id="IPR019887">
    <property type="entry name" value="Tscrpt_reg_AsnC/Lrp_C"/>
</dbReference>
<dbReference type="InterPro" id="IPR036390">
    <property type="entry name" value="WH_DNA-bd_sf"/>
</dbReference>
<dbReference type="SUPFAM" id="SSF54909">
    <property type="entry name" value="Dimeric alpha+beta barrel"/>
    <property type="match status" value="1"/>
</dbReference>
<comment type="caution">
    <text evidence="5">The sequence shown here is derived from an EMBL/GenBank/DDBJ whole genome shotgun (WGS) entry which is preliminary data.</text>
</comment>
<dbReference type="Gene3D" id="1.10.10.10">
    <property type="entry name" value="Winged helix-like DNA-binding domain superfamily/Winged helix DNA-binding domain"/>
    <property type="match status" value="1"/>
</dbReference>
<dbReference type="SMART" id="SM00344">
    <property type="entry name" value="HTH_ASNC"/>
    <property type="match status" value="1"/>
</dbReference>
<evidence type="ECO:0000259" key="4">
    <source>
        <dbReference type="PROSITE" id="PS50956"/>
    </source>
</evidence>
<dbReference type="Pfam" id="PF01037">
    <property type="entry name" value="AsnC_trans_reg"/>
    <property type="match status" value="1"/>
</dbReference>
<keyword evidence="3" id="KW-0804">Transcription</keyword>
<dbReference type="InterPro" id="IPR036388">
    <property type="entry name" value="WH-like_DNA-bd_sf"/>
</dbReference>
<protein>
    <submittedName>
        <fullName evidence="5">Lrp/AsnC family transcriptional regulator</fullName>
    </submittedName>
</protein>
<dbReference type="PANTHER" id="PTHR30154:SF46">
    <property type="entry name" value="TRANSCRIPTIONAL REGULATORY PROTEIN"/>
    <property type="match status" value="1"/>
</dbReference>
<dbReference type="GO" id="GO:0043200">
    <property type="term" value="P:response to amino acid"/>
    <property type="evidence" value="ECO:0007669"/>
    <property type="project" value="TreeGrafter"/>
</dbReference>
<dbReference type="SUPFAM" id="SSF46785">
    <property type="entry name" value="Winged helix' DNA-binding domain"/>
    <property type="match status" value="1"/>
</dbReference>
<dbReference type="InterPro" id="IPR011991">
    <property type="entry name" value="ArsR-like_HTH"/>
</dbReference>
<gene>
    <name evidence="5" type="ORF">HH303_07460</name>
</gene>
<keyword evidence="2" id="KW-0238">DNA-binding</keyword>
<dbReference type="RefSeq" id="WP_169624601.1">
    <property type="nucleotide sequence ID" value="NZ_JABBNT010000002.1"/>
</dbReference>
<dbReference type="Proteomes" id="UP000539372">
    <property type="component" value="Unassembled WGS sequence"/>
</dbReference>
<name>A0A7Y0DZ92_9PROT</name>
<dbReference type="PRINTS" id="PR00033">
    <property type="entry name" value="HTHASNC"/>
</dbReference>
<evidence type="ECO:0000256" key="1">
    <source>
        <dbReference type="ARBA" id="ARBA00023015"/>
    </source>
</evidence>
<dbReference type="GO" id="GO:0006355">
    <property type="term" value="P:regulation of DNA-templated transcription"/>
    <property type="evidence" value="ECO:0007669"/>
    <property type="project" value="UniProtKB-ARBA"/>
</dbReference>
<dbReference type="PANTHER" id="PTHR30154">
    <property type="entry name" value="LEUCINE-RESPONSIVE REGULATORY PROTEIN"/>
    <property type="match status" value="1"/>
</dbReference>
<proteinExistence type="predicted"/>
<dbReference type="PROSITE" id="PS50956">
    <property type="entry name" value="HTH_ASNC_2"/>
    <property type="match status" value="1"/>
</dbReference>
<dbReference type="GO" id="GO:0005829">
    <property type="term" value="C:cytosol"/>
    <property type="evidence" value="ECO:0007669"/>
    <property type="project" value="TreeGrafter"/>
</dbReference>
<evidence type="ECO:0000313" key="5">
    <source>
        <dbReference type="EMBL" id="NMM44310.1"/>
    </source>
</evidence>
<dbReference type="EMBL" id="JABBNT010000002">
    <property type="protein sequence ID" value="NMM44310.1"/>
    <property type="molecule type" value="Genomic_DNA"/>
</dbReference>
<sequence>MSLDRTDLKIVTAVHRDGRITNQALSDTVGLSPSPCLQRFRRLEREGLIGPFRADVDLDRLCPNVMVLTTVSLDAADHADYRAFEAQVDAIPEIVQCFKVSGDFDYMLWFVCRSVADYHEISEKQIEDGVVKVRISSHVVLDRTKDFDGFPLEKLL</sequence>
<evidence type="ECO:0000256" key="2">
    <source>
        <dbReference type="ARBA" id="ARBA00023125"/>
    </source>
</evidence>
<evidence type="ECO:0000256" key="3">
    <source>
        <dbReference type="ARBA" id="ARBA00023163"/>
    </source>
</evidence>
<dbReference type="AlphaFoldDB" id="A0A7Y0DZ92"/>
<dbReference type="InterPro" id="IPR011008">
    <property type="entry name" value="Dimeric_a/b-barrel"/>
</dbReference>